<dbReference type="InterPro" id="IPR004101">
    <property type="entry name" value="Mur_ligase_C"/>
</dbReference>
<keyword evidence="1 10" id="KW-0963">Cytoplasm</keyword>
<evidence type="ECO:0000256" key="10">
    <source>
        <dbReference type="HAMAP-Rule" id="MF_02019"/>
    </source>
</evidence>
<comment type="subcellular location">
    <subcellularLocation>
        <location evidence="10 11">Cytoplasm</location>
    </subcellularLocation>
</comment>
<dbReference type="InterPro" id="IPR036615">
    <property type="entry name" value="Mur_ligase_C_dom_sf"/>
</dbReference>
<dbReference type="PANTHER" id="PTHR43024">
    <property type="entry name" value="UDP-N-ACETYLMURAMOYL-TRIPEPTIDE--D-ALANYL-D-ALANINE LIGASE"/>
    <property type="match status" value="1"/>
</dbReference>
<evidence type="ECO:0000256" key="4">
    <source>
        <dbReference type="ARBA" id="ARBA00022741"/>
    </source>
</evidence>
<dbReference type="Pfam" id="PF08245">
    <property type="entry name" value="Mur_ligase_M"/>
    <property type="match status" value="1"/>
</dbReference>
<evidence type="ECO:0000256" key="8">
    <source>
        <dbReference type="ARBA" id="ARBA00023306"/>
    </source>
</evidence>
<evidence type="ECO:0000256" key="7">
    <source>
        <dbReference type="ARBA" id="ARBA00022984"/>
    </source>
</evidence>
<dbReference type="GO" id="GO:0051301">
    <property type="term" value="P:cell division"/>
    <property type="evidence" value="ECO:0007669"/>
    <property type="project" value="UniProtKB-KW"/>
</dbReference>
<dbReference type="GO" id="GO:0008360">
    <property type="term" value="P:regulation of cell shape"/>
    <property type="evidence" value="ECO:0007669"/>
    <property type="project" value="UniProtKB-KW"/>
</dbReference>
<dbReference type="NCBIfam" id="TIGR01143">
    <property type="entry name" value="murF"/>
    <property type="match status" value="1"/>
</dbReference>
<dbReference type="EC" id="6.3.2.10" evidence="10 11"/>
<dbReference type="AlphaFoldDB" id="A0A833HRF3"/>
<dbReference type="UniPathway" id="UPA00219"/>
<keyword evidence="2 10" id="KW-0436">Ligase</keyword>
<dbReference type="Proteomes" id="UP000465601">
    <property type="component" value="Unassembled WGS sequence"/>
</dbReference>
<feature type="domain" description="Mur ligase C-terminal" evidence="13">
    <location>
        <begin position="323"/>
        <end position="446"/>
    </location>
</feature>
<evidence type="ECO:0000256" key="3">
    <source>
        <dbReference type="ARBA" id="ARBA00022618"/>
    </source>
</evidence>
<comment type="similarity">
    <text evidence="10">Belongs to the MurCDEF family. MurF subfamily.</text>
</comment>
<comment type="caution">
    <text evidence="15">The sequence shown here is derived from an EMBL/GenBank/DDBJ whole genome shotgun (WGS) entry which is preliminary data.</text>
</comment>
<sequence length="461" mass="51960">MITLTYTTLSEICKGEIIRRGKKDSFQGISIDTRTAEKDMLFLPLKGQRFDGHHFIREAYEKGISGVLIDKDQKLNTDGLDGIYIIEVEDTLKALMDISSYYRRLFDLPCIGVTGSTGKTTTKDMISAVLGNRFKILKNIGNYNNQIGLPLTIFNLEPQHQMAVLEMGMSSLGEIDSLANIANPNIGVITNIGMSHIEHLGSRENIMRAKMEITNYMNSQDYLLLNGDDQFLSQMRNVPTKFIKIFFGLSKDNDIFPEEIQANKNGGYSIVIHWKGKAISFNILQPGIHNVYNALASIWIAFHYNISPEEIQTSLDEFKPSSMRLEIHQFNNIKVINDAYNASPDSMRAALAVLNLQKGNKLAILGNILEMGTFSEEGHRMVGADLALTDINNLVTVGEMAKWIGEEATKHKVDLDWHSFNNNEELIKDLPKILQNIDAILVKGSRGMRMEEIVYYLQERS</sequence>
<evidence type="ECO:0000256" key="6">
    <source>
        <dbReference type="ARBA" id="ARBA00022960"/>
    </source>
</evidence>
<feature type="domain" description="Mur ligase central" evidence="14">
    <location>
        <begin position="113"/>
        <end position="300"/>
    </location>
</feature>
<comment type="function">
    <text evidence="10 11">Involved in cell wall formation. Catalyzes the final step in the synthesis of UDP-N-acetylmuramoyl-pentapeptide, the precursor of murein.</text>
</comment>
<evidence type="ECO:0000256" key="2">
    <source>
        <dbReference type="ARBA" id="ARBA00022598"/>
    </source>
</evidence>
<keyword evidence="8 10" id="KW-0131">Cell cycle</keyword>
<evidence type="ECO:0000256" key="1">
    <source>
        <dbReference type="ARBA" id="ARBA00022490"/>
    </source>
</evidence>
<evidence type="ECO:0000313" key="15">
    <source>
        <dbReference type="EMBL" id="KAB3533197.1"/>
    </source>
</evidence>
<dbReference type="InterPro" id="IPR013221">
    <property type="entry name" value="Mur_ligase_cen"/>
</dbReference>
<comment type="pathway">
    <text evidence="10 11">Cell wall biogenesis; peptidoglycan biosynthesis.</text>
</comment>
<dbReference type="GO" id="GO:0047480">
    <property type="term" value="F:UDP-N-acetylmuramoyl-tripeptide-D-alanyl-D-alanine ligase activity"/>
    <property type="evidence" value="ECO:0007669"/>
    <property type="project" value="UniProtKB-UniRule"/>
</dbReference>
<dbReference type="GO" id="GO:0071555">
    <property type="term" value="P:cell wall organization"/>
    <property type="evidence" value="ECO:0007669"/>
    <property type="project" value="UniProtKB-KW"/>
</dbReference>
<comment type="catalytic activity">
    <reaction evidence="10 11">
        <text>D-alanyl-D-alanine + UDP-N-acetyl-alpha-D-muramoyl-L-alanyl-gamma-D-glutamyl-meso-2,6-diaminopimelate + ATP = UDP-N-acetyl-alpha-D-muramoyl-L-alanyl-gamma-D-glutamyl-meso-2,6-diaminopimeloyl-D-alanyl-D-alanine + ADP + phosphate + H(+)</text>
        <dbReference type="Rhea" id="RHEA:28374"/>
        <dbReference type="ChEBI" id="CHEBI:15378"/>
        <dbReference type="ChEBI" id="CHEBI:30616"/>
        <dbReference type="ChEBI" id="CHEBI:43474"/>
        <dbReference type="ChEBI" id="CHEBI:57822"/>
        <dbReference type="ChEBI" id="CHEBI:61386"/>
        <dbReference type="ChEBI" id="CHEBI:83905"/>
        <dbReference type="ChEBI" id="CHEBI:456216"/>
        <dbReference type="EC" id="6.3.2.10"/>
    </reaction>
</comment>
<dbReference type="InterPro" id="IPR005863">
    <property type="entry name" value="UDP-N-AcMur_synth"/>
</dbReference>
<dbReference type="RefSeq" id="WP_151864523.1">
    <property type="nucleotide sequence ID" value="NZ_WBZB01000004.1"/>
</dbReference>
<accession>A0A833HRF3</accession>
<dbReference type="Gene3D" id="3.40.1390.10">
    <property type="entry name" value="MurE/MurF, N-terminal domain"/>
    <property type="match status" value="1"/>
</dbReference>
<organism evidence="15 16">
    <name type="scientific">Alkaliphilus serpentinus</name>
    <dbReference type="NCBI Taxonomy" id="1482731"/>
    <lineage>
        <taxon>Bacteria</taxon>
        <taxon>Bacillati</taxon>
        <taxon>Bacillota</taxon>
        <taxon>Clostridia</taxon>
        <taxon>Peptostreptococcales</taxon>
        <taxon>Natronincolaceae</taxon>
        <taxon>Alkaliphilus</taxon>
    </lineage>
</organism>
<dbReference type="InterPro" id="IPR035911">
    <property type="entry name" value="MurE/MurF_N"/>
</dbReference>
<dbReference type="SUPFAM" id="SSF63418">
    <property type="entry name" value="MurE/MurF N-terminal domain"/>
    <property type="match status" value="1"/>
</dbReference>
<evidence type="ECO:0000259" key="13">
    <source>
        <dbReference type="Pfam" id="PF02875"/>
    </source>
</evidence>
<dbReference type="InterPro" id="IPR000713">
    <property type="entry name" value="Mur_ligase_N"/>
</dbReference>
<dbReference type="InterPro" id="IPR051046">
    <property type="entry name" value="MurCDEF_CellWall_CoF430Synth"/>
</dbReference>
<keyword evidence="3 10" id="KW-0132">Cell division</keyword>
<keyword evidence="7 10" id="KW-0573">Peptidoglycan synthesis</keyword>
<dbReference type="InterPro" id="IPR036565">
    <property type="entry name" value="Mur-like_cat_sf"/>
</dbReference>
<evidence type="ECO:0000256" key="9">
    <source>
        <dbReference type="ARBA" id="ARBA00023316"/>
    </source>
</evidence>
<dbReference type="SUPFAM" id="SSF53244">
    <property type="entry name" value="MurD-like peptide ligases, peptide-binding domain"/>
    <property type="match status" value="1"/>
</dbReference>
<dbReference type="Gene3D" id="3.90.190.20">
    <property type="entry name" value="Mur ligase, C-terminal domain"/>
    <property type="match status" value="1"/>
</dbReference>
<proteinExistence type="inferred from homology"/>
<dbReference type="EMBL" id="WBZB01000004">
    <property type="protein sequence ID" value="KAB3533197.1"/>
    <property type="molecule type" value="Genomic_DNA"/>
</dbReference>
<dbReference type="OrthoDB" id="9801978at2"/>
<keyword evidence="16" id="KW-1185">Reference proteome</keyword>
<keyword evidence="5 10" id="KW-0067">ATP-binding</keyword>
<dbReference type="Pfam" id="PF02875">
    <property type="entry name" value="Mur_ligase_C"/>
    <property type="match status" value="1"/>
</dbReference>
<gene>
    <name evidence="10" type="primary">murF</name>
    <name evidence="15" type="ORF">F8153_01220</name>
</gene>
<evidence type="ECO:0000256" key="5">
    <source>
        <dbReference type="ARBA" id="ARBA00022840"/>
    </source>
</evidence>
<dbReference type="Pfam" id="PF01225">
    <property type="entry name" value="Mur_ligase"/>
    <property type="match status" value="1"/>
</dbReference>
<name>A0A833HRF3_9FIRM</name>
<dbReference type="GO" id="GO:0005737">
    <property type="term" value="C:cytoplasm"/>
    <property type="evidence" value="ECO:0007669"/>
    <property type="project" value="UniProtKB-SubCell"/>
</dbReference>
<keyword evidence="6 10" id="KW-0133">Cell shape</keyword>
<dbReference type="GO" id="GO:0009252">
    <property type="term" value="P:peptidoglycan biosynthetic process"/>
    <property type="evidence" value="ECO:0007669"/>
    <property type="project" value="UniProtKB-UniRule"/>
</dbReference>
<keyword evidence="4 10" id="KW-0547">Nucleotide-binding</keyword>
<dbReference type="GO" id="GO:0005524">
    <property type="term" value="F:ATP binding"/>
    <property type="evidence" value="ECO:0007669"/>
    <property type="project" value="UniProtKB-UniRule"/>
</dbReference>
<evidence type="ECO:0000313" key="16">
    <source>
        <dbReference type="Proteomes" id="UP000465601"/>
    </source>
</evidence>
<evidence type="ECO:0000259" key="12">
    <source>
        <dbReference type="Pfam" id="PF01225"/>
    </source>
</evidence>
<dbReference type="PANTHER" id="PTHR43024:SF1">
    <property type="entry name" value="UDP-N-ACETYLMURAMOYL-TRIPEPTIDE--D-ALANYL-D-ALANINE LIGASE"/>
    <property type="match status" value="1"/>
</dbReference>
<keyword evidence="9 10" id="KW-0961">Cell wall biogenesis/degradation</keyword>
<evidence type="ECO:0000259" key="14">
    <source>
        <dbReference type="Pfam" id="PF08245"/>
    </source>
</evidence>
<reference evidence="15 16" key="1">
    <citation type="submission" date="2019-10" db="EMBL/GenBank/DDBJ databases">
        <title>Alkaliphilus serpentinus sp. nov. and Alkaliphilus pronyensis sp. nov., two novel anaerobic alkaliphilic species isolated from the serpentinized-hosted hydrothermal field of the Prony Bay (New Caledonia).</title>
        <authorList>
            <person name="Postec A."/>
        </authorList>
    </citation>
    <scope>NUCLEOTIDE SEQUENCE [LARGE SCALE GENOMIC DNA]</scope>
    <source>
        <strain evidence="15 16">LacT</strain>
    </source>
</reference>
<feature type="domain" description="Mur ligase N-terminal catalytic" evidence="12">
    <location>
        <begin position="26"/>
        <end position="93"/>
    </location>
</feature>
<dbReference type="SUPFAM" id="SSF53623">
    <property type="entry name" value="MurD-like peptide ligases, catalytic domain"/>
    <property type="match status" value="1"/>
</dbReference>
<protein>
    <recommendedName>
        <fullName evidence="10 11">UDP-N-acetylmuramoyl-tripeptide--D-alanyl-D-alanine ligase</fullName>
        <ecNumber evidence="10 11">6.3.2.10</ecNumber>
    </recommendedName>
    <alternativeName>
        <fullName evidence="10">D-alanyl-D-alanine-adding enzyme</fullName>
    </alternativeName>
</protein>
<feature type="binding site" evidence="10">
    <location>
        <begin position="115"/>
        <end position="121"/>
    </location>
    <ligand>
        <name>ATP</name>
        <dbReference type="ChEBI" id="CHEBI:30616"/>
    </ligand>
</feature>
<dbReference type="HAMAP" id="MF_02019">
    <property type="entry name" value="MurF"/>
    <property type="match status" value="1"/>
</dbReference>
<dbReference type="Gene3D" id="3.40.1190.10">
    <property type="entry name" value="Mur-like, catalytic domain"/>
    <property type="match status" value="1"/>
</dbReference>
<evidence type="ECO:0000256" key="11">
    <source>
        <dbReference type="RuleBase" id="RU004136"/>
    </source>
</evidence>